<dbReference type="InterPro" id="IPR000093">
    <property type="entry name" value="DNA_Rcmb_RecR"/>
</dbReference>
<dbReference type="CDD" id="cd01025">
    <property type="entry name" value="TOPRIM_recR"/>
    <property type="match status" value="1"/>
</dbReference>
<keyword evidence="6 7" id="KW-0234">DNA repair</keyword>
<dbReference type="InterPro" id="IPR015967">
    <property type="entry name" value="Rcmb_RecR_Znf"/>
</dbReference>
<dbReference type="STRING" id="642492.Clole_1032"/>
<dbReference type="InterPro" id="IPR006171">
    <property type="entry name" value="TOPRIM_dom"/>
</dbReference>
<dbReference type="EMBL" id="CP002582">
    <property type="protein sequence ID" value="ADZ82764.1"/>
    <property type="molecule type" value="Genomic_DNA"/>
</dbReference>
<evidence type="ECO:0000256" key="3">
    <source>
        <dbReference type="ARBA" id="ARBA00022771"/>
    </source>
</evidence>
<evidence type="ECO:0000256" key="2">
    <source>
        <dbReference type="ARBA" id="ARBA00022763"/>
    </source>
</evidence>
<dbReference type="eggNOG" id="COG0353">
    <property type="taxonomic scope" value="Bacteria"/>
</dbReference>
<dbReference type="KEGG" id="cle:Clole_1032"/>
<comment type="similarity">
    <text evidence="7">Belongs to the RecR family.</text>
</comment>
<keyword evidence="2 7" id="KW-0227">DNA damage</keyword>
<dbReference type="PANTHER" id="PTHR30446:SF0">
    <property type="entry name" value="RECOMBINATION PROTEIN RECR"/>
    <property type="match status" value="1"/>
</dbReference>
<evidence type="ECO:0000313" key="9">
    <source>
        <dbReference type="EMBL" id="ADZ82764.1"/>
    </source>
</evidence>
<dbReference type="InterPro" id="IPR023627">
    <property type="entry name" value="Rcmb_RecR"/>
</dbReference>
<accession>F2JRF5</accession>
<dbReference type="PROSITE" id="PS50880">
    <property type="entry name" value="TOPRIM"/>
    <property type="match status" value="1"/>
</dbReference>
<keyword evidence="1 7" id="KW-0479">Metal-binding</keyword>
<keyword evidence="3 7" id="KW-0863">Zinc-finger</keyword>
<dbReference type="GO" id="GO:0006310">
    <property type="term" value="P:DNA recombination"/>
    <property type="evidence" value="ECO:0007669"/>
    <property type="project" value="UniProtKB-UniRule"/>
</dbReference>
<dbReference type="Gene3D" id="1.10.8.420">
    <property type="entry name" value="RecR Domain 1"/>
    <property type="match status" value="1"/>
</dbReference>
<gene>
    <name evidence="7" type="primary">recR</name>
    <name evidence="9" type="ordered locus">Clole_1032</name>
</gene>
<name>F2JRF5_CELLD</name>
<dbReference type="GO" id="GO:0008270">
    <property type="term" value="F:zinc ion binding"/>
    <property type="evidence" value="ECO:0007669"/>
    <property type="project" value="UniProtKB-KW"/>
</dbReference>
<dbReference type="GO" id="GO:0006281">
    <property type="term" value="P:DNA repair"/>
    <property type="evidence" value="ECO:0007669"/>
    <property type="project" value="UniProtKB-UniRule"/>
</dbReference>
<feature type="zinc finger region" description="C4-type" evidence="7">
    <location>
        <begin position="59"/>
        <end position="74"/>
    </location>
</feature>
<evidence type="ECO:0000256" key="5">
    <source>
        <dbReference type="ARBA" id="ARBA00023172"/>
    </source>
</evidence>
<evidence type="ECO:0000259" key="8">
    <source>
        <dbReference type="PROSITE" id="PS50880"/>
    </source>
</evidence>
<dbReference type="Pfam" id="PF13662">
    <property type="entry name" value="Toprim_4"/>
    <property type="match status" value="1"/>
</dbReference>
<evidence type="ECO:0000256" key="7">
    <source>
        <dbReference type="HAMAP-Rule" id="MF_00017"/>
    </source>
</evidence>
<protein>
    <recommendedName>
        <fullName evidence="7">Recombination protein RecR</fullName>
    </recommendedName>
</protein>
<keyword evidence="5 7" id="KW-0233">DNA recombination</keyword>
<dbReference type="SMART" id="SM00493">
    <property type="entry name" value="TOPRIM"/>
    <property type="match status" value="1"/>
</dbReference>
<dbReference type="Pfam" id="PF21175">
    <property type="entry name" value="RecR_C"/>
    <property type="match status" value="1"/>
</dbReference>
<evidence type="ECO:0000256" key="1">
    <source>
        <dbReference type="ARBA" id="ARBA00022723"/>
    </source>
</evidence>
<dbReference type="Gene3D" id="6.10.250.240">
    <property type="match status" value="1"/>
</dbReference>
<feature type="domain" description="Toprim" evidence="8">
    <location>
        <begin position="82"/>
        <end position="177"/>
    </location>
</feature>
<organism evidence="9 10">
    <name type="scientific">Cellulosilyticum lentocellum (strain ATCC 49066 / DSM 5427 / NCIMB 11756 / RHM5)</name>
    <name type="common">Clostridium lentocellum</name>
    <dbReference type="NCBI Taxonomy" id="642492"/>
    <lineage>
        <taxon>Bacteria</taxon>
        <taxon>Bacillati</taxon>
        <taxon>Bacillota</taxon>
        <taxon>Clostridia</taxon>
        <taxon>Lachnospirales</taxon>
        <taxon>Cellulosilyticaceae</taxon>
        <taxon>Cellulosilyticum</taxon>
    </lineage>
</organism>
<dbReference type="HAMAP" id="MF_00017">
    <property type="entry name" value="RecR"/>
    <property type="match status" value="1"/>
</dbReference>
<evidence type="ECO:0000313" key="10">
    <source>
        <dbReference type="Proteomes" id="UP000008467"/>
    </source>
</evidence>
<sequence>MAGYYGDKMVALIEELSRLPGIGSKSAQRLAFHIISMPVEKVEHLANTLVAAKKHINYCEKCCTITDDKLCPICKDSNRANGQIMVVEDPRDMAAYEKTKEFKGLYHILHGAISPMMGVGPSDIKIKELLERIQKEAIEEVIIATNPNIEGEATAMYISKLLKPLGIKITRIAHGVPVGGDLEYVDEITLTRALEGRREM</sequence>
<dbReference type="SUPFAM" id="SSF111304">
    <property type="entry name" value="Recombination protein RecR"/>
    <property type="match status" value="1"/>
</dbReference>
<comment type="function">
    <text evidence="7">May play a role in DNA repair. It seems to be involved in an RecBC-independent recombinational process of DNA repair. It may act with RecF and RecO.</text>
</comment>
<dbReference type="Pfam" id="PF21176">
    <property type="entry name" value="RecR_HhH"/>
    <property type="match status" value="1"/>
</dbReference>
<dbReference type="NCBIfam" id="TIGR00615">
    <property type="entry name" value="recR"/>
    <property type="match status" value="1"/>
</dbReference>
<dbReference type="Gene3D" id="3.40.1360.10">
    <property type="match status" value="1"/>
</dbReference>
<dbReference type="GO" id="GO:0003677">
    <property type="term" value="F:DNA binding"/>
    <property type="evidence" value="ECO:0007669"/>
    <property type="project" value="UniProtKB-UniRule"/>
</dbReference>
<dbReference type="Proteomes" id="UP000008467">
    <property type="component" value="Chromosome"/>
</dbReference>
<keyword evidence="4 7" id="KW-0862">Zinc</keyword>
<reference evidence="9 10" key="1">
    <citation type="journal article" date="2011" name="J. Bacteriol.">
        <title>Complete genome sequence of the cellulose-degrading bacterium Cellulosilyticum lentocellum.</title>
        <authorList>
            <consortium name="US DOE Joint Genome Institute"/>
            <person name="Miller D.A."/>
            <person name="Suen G."/>
            <person name="Bruce D."/>
            <person name="Copeland A."/>
            <person name="Cheng J.F."/>
            <person name="Detter C."/>
            <person name="Goodwin L.A."/>
            <person name="Han C.S."/>
            <person name="Hauser L.J."/>
            <person name="Land M.L."/>
            <person name="Lapidus A."/>
            <person name="Lucas S."/>
            <person name="Meincke L."/>
            <person name="Pitluck S."/>
            <person name="Tapia R."/>
            <person name="Teshima H."/>
            <person name="Woyke T."/>
            <person name="Fox B.G."/>
            <person name="Angert E.R."/>
            <person name="Currie C.R."/>
        </authorList>
    </citation>
    <scope>NUCLEOTIDE SEQUENCE [LARGE SCALE GENOMIC DNA]</scope>
    <source>
        <strain evidence="10">ATCC 49066 / DSM 5427 / NCIMB 11756 / RHM5</strain>
    </source>
</reference>
<proteinExistence type="inferred from homology"/>
<evidence type="ECO:0000256" key="6">
    <source>
        <dbReference type="ARBA" id="ARBA00023204"/>
    </source>
</evidence>
<evidence type="ECO:0000256" key="4">
    <source>
        <dbReference type="ARBA" id="ARBA00022833"/>
    </source>
</evidence>
<keyword evidence="10" id="KW-1185">Reference proteome</keyword>
<dbReference type="AlphaFoldDB" id="F2JRF5"/>
<dbReference type="InterPro" id="IPR034137">
    <property type="entry name" value="TOPRIM_RecR"/>
</dbReference>
<dbReference type="PANTHER" id="PTHR30446">
    <property type="entry name" value="RECOMBINATION PROTEIN RECR"/>
    <property type="match status" value="1"/>
</dbReference>
<dbReference type="Pfam" id="PF02132">
    <property type="entry name" value="RecR_ZnF"/>
    <property type="match status" value="1"/>
</dbReference>
<dbReference type="HOGENOM" id="CLU_060739_1_0_9"/>